<reference evidence="9 10" key="1">
    <citation type="journal article" date="2020" name="Genome Biol. Evol.">
        <title>Comparative genomics of strictly vertically transmitted, feminizing microsporidia endosymbionts of amphipod crustaceans.</title>
        <authorList>
            <person name="Cormier A."/>
            <person name="Chebbi M.A."/>
            <person name="Giraud I."/>
            <person name="Wattier R."/>
            <person name="Teixeira M."/>
            <person name="Gilbert C."/>
            <person name="Rigaud T."/>
            <person name="Cordaux R."/>
        </authorList>
    </citation>
    <scope>NUCLEOTIDE SEQUENCE [LARGE SCALE GENOMIC DNA]</scope>
    <source>
        <strain evidence="9 10">Ou3-Ou53</strain>
    </source>
</reference>
<evidence type="ECO:0000313" key="9">
    <source>
        <dbReference type="EMBL" id="KAF9763612.1"/>
    </source>
</evidence>
<comment type="similarity">
    <text evidence="2">Belongs to the MAD1 family.</text>
</comment>
<dbReference type="PANTHER" id="PTHR23168">
    <property type="entry name" value="MITOTIC SPINDLE ASSEMBLY CHECKPOINT PROTEIN MAD1 MITOTIC ARREST DEFICIENT-LIKE PROTEIN 1"/>
    <property type="match status" value="1"/>
</dbReference>
<dbReference type="GO" id="GO:0007094">
    <property type="term" value="P:mitotic spindle assembly checkpoint signaling"/>
    <property type="evidence" value="ECO:0007669"/>
    <property type="project" value="InterPro"/>
</dbReference>
<dbReference type="AlphaFoldDB" id="A0A9P6H1N7"/>
<protein>
    <recommendedName>
        <fullName evidence="3">Spindle assembly checkpoint component MAD1</fullName>
    </recommendedName>
</protein>
<keyword evidence="4" id="KW-0132">Cell division</keyword>
<evidence type="ECO:0000256" key="5">
    <source>
        <dbReference type="ARBA" id="ARBA00022776"/>
    </source>
</evidence>
<keyword evidence="5" id="KW-0498">Mitosis</keyword>
<proteinExistence type="inferred from homology"/>
<evidence type="ECO:0000313" key="10">
    <source>
        <dbReference type="Proteomes" id="UP000740883"/>
    </source>
</evidence>
<keyword evidence="6" id="KW-0539">Nucleus</keyword>
<dbReference type="GO" id="GO:0005635">
    <property type="term" value="C:nuclear envelope"/>
    <property type="evidence" value="ECO:0007669"/>
    <property type="project" value="TreeGrafter"/>
</dbReference>
<accession>A0A9P6H1N7</accession>
<dbReference type="GO" id="GO:0072686">
    <property type="term" value="C:mitotic spindle"/>
    <property type="evidence" value="ECO:0007669"/>
    <property type="project" value="TreeGrafter"/>
</dbReference>
<evidence type="ECO:0000256" key="8">
    <source>
        <dbReference type="SAM" id="Coils"/>
    </source>
</evidence>
<evidence type="ECO:0000256" key="6">
    <source>
        <dbReference type="ARBA" id="ARBA00023242"/>
    </source>
</evidence>
<keyword evidence="8" id="KW-0175">Coiled coil</keyword>
<keyword evidence="10" id="KW-1185">Reference proteome</keyword>
<evidence type="ECO:0000256" key="4">
    <source>
        <dbReference type="ARBA" id="ARBA00022618"/>
    </source>
</evidence>
<dbReference type="GO" id="GO:0051315">
    <property type="term" value="P:attachment of mitotic spindle microtubules to kinetochore"/>
    <property type="evidence" value="ECO:0007669"/>
    <property type="project" value="TreeGrafter"/>
</dbReference>
<dbReference type="Proteomes" id="UP000740883">
    <property type="component" value="Unassembled WGS sequence"/>
</dbReference>
<feature type="coiled-coil region" evidence="8">
    <location>
        <begin position="3"/>
        <end position="51"/>
    </location>
</feature>
<name>A0A9P6H1N7_9MICR</name>
<dbReference type="InterPro" id="IPR008672">
    <property type="entry name" value="Mad1"/>
</dbReference>
<evidence type="ECO:0000256" key="7">
    <source>
        <dbReference type="ARBA" id="ARBA00023306"/>
    </source>
</evidence>
<dbReference type="GO" id="GO:0051301">
    <property type="term" value="P:cell division"/>
    <property type="evidence" value="ECO:0007669"/>
    <property type="project" value="UniProtKB-KW"/>
</dbReference>
<dbReference type="GO" id="GO:0000776">
    <property type="term" value="C:kinetochore"/>
    <property type="evidence" value="ECO:0007669"/>
    <property type="project" value="TreeGrafter"/>
</dbReference>
<sequence length="133" mass="15353">MSESKLKNLIEELLAENKKLKEENVKLRNRLEDVTNNEENLNKQLLEYRRITCIFFGYQLAVDSEYIQLTSIYSYDEADAFVFKRSDGSVSLLNNDFANSFSSEIQQFMENGKSIPAFLAAVTLNLFNQKTFG</sequence>
<keyword evidence="7" id="KW-0131">Cell cycle</keyword>
<dbReference type="PANTHER" id="PTHR23168:SF0">
    <property type="entry name" value="MITOTIC SPINDLE ASSEMBLY CHECKPOINT PROTEIN MAD1"/>
    <property type="match status" value="1"/>
</dbReference>
<dbReference type="EMBL" id="SBJO01000066">
    <property type="protein sequence ID" value="KAF9763612.1"/>
    <property type="molecule type" value="Genomic_DNA"/>
</dbReference>
<evidence type="ECO:0000256" key="2">
    <source>
        <dbReference type="ARBA" id="ARBA00008029"/>
    </source>
</evidence>
<organism evidence="9 10">
    <name type="scientific">Nosema granulosis</name>
    <dbReference type="NCBI Taxonomy" id="83296"/>
    <lineage>
        <taxon>Eukaryota</taxon>
        <taxon>Fungi</taxon>
        <taxon>Fungi incertae sedis</taxon>
        <taxon>Microsporidia</taxon>
        <taxon>Nosematidae</taxon>
        <taxon>Nosema</taxon>
    </lineage>
</organism>
<evidence type="ECO:0000256" key="3">
    <source>
        <dbReference type="ARBA" id="ARBA00022019"/>
    </source>
</evidence>
<dbReference type="Pfam" id="PF05557">
    <property type="entry name" value="MAD"/>
    <property type="match status" value="1"/>
</dbReference>
<comment type="subcellular location">
    <subcellularLocation>
        <location evidence="1">Nucleus</location>
    </subcellularLocation>
</comment>
<dbReference type="Gene3D" id="3.30.457.60">
    <property type="match status" value="1"/>
</dbReference>
<comment type="caution">
    <text evidence="9">The sequence shown here is derived from an EMBL/GenBank/DDBJ whole genome shotgun (WGS) entry which is preliminary data.</text>
</comment>
<evidence type="ECO:0000256" key="1">
    <source>
        <dbReference type="ARBA" id="ARBA00004123"/>
    </source>
</evidence>
<dbReference type="OrthoDB" id="331602at2759"/>
<gene>
    <name evidence="9" type="primary">MAD1L1</name>
    <name evidence="9" type="ORF">NGRA_1174</name>
</gene>